<feature type="domain" description="Ribbon-helix-helix protein CopG" evidence="1">
    <location>
        <begin position="7"/>
        <end position="40"/>
    </location>
</feature>
<comment type="caution">
    <text evidence="2">The sequence shown here is derived from an EMBL/GenBank/DDBJ whole genome shotgun (WGS) entry which is preliminary data.</text>
</comment>
<accession>A0ABV8RJK4</accession>
<organism evidence="2 3">
    <name type="scientific">Sphingorhabdus arenilitoris</name>
    <dbReference type="NCBI Taxonomy" id="1490041"/>
    <lineage>
        <taxon>Bacteria</taxon>
        <taxon>Pseudomonadati</taxon>
        <taxon>Pseudomonadota</taxon>
        <taxon>Alphaproteobacteria</taxon>
        <taxon>Sphingomonadales</taxon>
        <taxon>Sphingomonadaceae</taxon>
        <taxon>Sphingorhabdus</taxon>
    </lineage>
</organism>
<reference evidence="3" key="1">
    <citation type="journal article" date="2019" name="Int. J. Syst. Evol. Microbiol.">
        <title>The Global Catalogue of Microorganisms (GCM) 10K type strain sequencing project: providing services to taxonomists for standard genome sequencing and annotation.</title>
        <authorList>
            <consortium name="The Broad Institute Genomics Platform"/>
            <consortium name="The Broad Institute Genome Sequencing Center for Infectious Disease"/>
            <person name="Wu L."/>
            <person name="Ma J."/>
        </authorList>
    </citation>
    <scope>NUCLEOTIDE SEQUENCE [LARGE SCALE GENOMIC DNA]</scope>
    <source>
        <strain evidence="3">CECT 8531</strain>
    </source>
</reference>
<dbReference type="Gene3D" id="1.10.1220.10">
    <property type="entry name" value="Met repressor-like"/>
    <property type="match status" value="1"/>
</dbReference>
<name>A0ABV8RJK4_9SPHN</name>
<sequence>MTRILADLPDEDIKWLDQLAAEQGKSRASVLREAVSAYRAEVPAAGNKDWLDIGFGAWKDRTDIGDSVEWQRRERASWTRYWDDDYEEVKAEYPDLFDEEDDRQRKIYLDMLKGKYPEPKRPNTK</sequence>
<gene>
    <name evidence="2" type="ORF">ACFOWX_09650</name>
</gene>
<evidence type="ECO:0000259" key="1">
    <source>
        <dbReference type="Pfam" id="PF01402"/>
    </source>
</evidence>
<dbReference type="Pfam" id="PF01402">
    <property type="entry name" value="RHH_1"/>
    <property type="match status" value="1"/>
</dbReference>
<dbReference type="InterPro" id="IPR002145">
    <property type="entry name" value="CopG"/>
</dbReference>
<proteinExistence type="predicted"/>
<dbReference type="Proteomes" id="UP001595887">
    <property type="component" value="Unassembled WGS sequence"/>
</dbReference>
<evidence type="ECO:0000313" key="3">
    <source>
        <dbReference type="Proteomes" id="UP001595887"/>
    </source>
</evidence>
<keyword evidence="3" id="KW-1185">Reference proteome</keyword>
<protein>
    <submittedName>
        <fullName evidence="2">Ribbon-helix-helix domain-containing protein</fullName>
    </submittedName>
</protein>
<dbReference type="EMBL" id="JBHSDH010000013">
    <property type="protein sequence ID" value="MFC4292675.1"/>
    <property type="molecule type" value="Genomic_DNA"/>
</dbReference>
<evidence type="ECO:0000313" key="2">
    <source>
        <dbReference type="EMBL" id="MFC4292675.1"/>
    </source>
</evidence>
<dbReference type="RefSeq" id="WP_381423559.1">
    <property type="nucleotide sequence ID" value="NZ_JBHSDH010000013.1"/>
</dbReference>
<dbReference type="InterPro" id="IPR013321">
    <property type="entry name" value="Arc_rbn_hlx_hlx"/>
</dbReference>